<keyword evidence="6" id="KW-0136">Cellulose degradation</keyword>
<feature type="domain" description="SIAH-type" evidence="16">
    <location>
        <begin position="1068"/>
        <end position="1151"/>
    </location>
</feature>
<evidence type="ECO:0000313" key="17">
    <source>
        <dbReference type="EMBL" id="OLP91954.1"/>
    </source>
</evidence>
<dbReference type="EMBL" id="LSRX01000642">
    <property type="protein sequence ID" value="OLP91954.1"/>
    <property type="molecule type" value="Genomic_DNA"/>
</dbReference>
<keyword evidence="9" id="KW-0326">Glycosidase</keyword>
<evidence type="ECO:0000256" key="6">
    <source>
        <dbReference type="ARBA" id="ARBA00023001"/>
    </source>
</evidence>
<dbReference type="InterPro" id="IPR001293">
    <property type="entry name" value="Znf_TRAF"/>
</dbReference>
<feature type="zinc finger region" description="TRAF-type" evidence="11">
    <location>
        <begin position="1061"/>
        <end position="1111"/>
    </location>
</feature>
<accession>A0A1Q9D9T2</accession>
<keyword evidence="4" id="KW-0378">Hydrolase</keyword>
<comment type="caution">
    <text evidence="17">The sequence shown here is derived from an EMBL/GenBank/DDBJ whole genome shotgun (WGS) entry which is preliminary data.</text>
</comment>
<feature type="domain" description="TRAF-type" evidence="15">
    <location>
        <begin position="1480"/>
        <end position="1537"/>
    </location>
</feature>
<dbReference type="InterPro" id="IPR013083">
    <property type="entry name" value="Znf_RING/FYVE/PHD"/>
</dbReference>
<feature type="zinc finger region" description="TRAF-type" evidence="11">
    <location>
        <begin position="1120"/>
        <end position="1171"/>
    </location>
</feature>
<feature type="region of interest" description="Disordered" evidence="13">
    <location>
        <begin position="488"/>
        <end position="523"/>
    </location>
</feature>
<evidence type="ECO:0000259" key="16">
    <source>
        <dbReference type="PROSITE" id="PS51081"/>
    </source>
</evidence>
<dbReference type="PANTHER" id="PTHR34876">
    <property type="match status" value="1"/>
</dbReference>
<evidence type="ECO:0000256" key="7">
    <source>
        <dbReference type="ARBA" id="ARBA00023157"/>
    </source>
</evidence>
<feature type="zinc finger region" description="TRAF-type" evidence="11">
    <location>
        <begin position="1419"/>
        <end position="1468"/>
    </location>
</feature>
<dbReference type="Gene3D" id="3.20.20.40">
    <property type="entry name" value="1, 4-beta cellobiohydrolase"/>
    <property type="match status" value="2"/>
</dbReference>
<reference evidence="17 18" key="1">
    <citation type="submission" date="2016-02" db="EMBL/GenBank/DDBJ databases">
        <title>Genome analysis of coral dinoflagellate symbionts highlights evolutionary adaptations to a symbiotic lifestyle.</title>
        <authorList>
            <person name="Aranda M."/>
            <person name="Li Y."/>
            <person name="Liew Y.J."/>
            <person name="Baumgarten S."/>
            <person name="Simakov O."/>
            <person name="Wilson M."/>
            <person name="Piel J."/>
            <person name="Ashoor H."/>
            <person name="Bougouffa S."/>
            <person name="Bajic V.B."/>
            <person name="Ryu T."/>
            <person name="Ravasi T."/>
            <person name="Bayer T."/>
            <person name="Micklem G."/>
            <person name="Kim H."/>
            <person name="Bhak J."/>
            <person name="Lajeunesse T.C."/>
            <person name="Voolstra C.R."/>
        </authorList>
    </citation>
    <scope>NUCLEOTIDE SEQUENCE [LARGE SCALE GENOMIC DNA]</scope>
    <source>
        <strain evidence="17 18">CCMP2467</strain>
    </source>
</reference>
<dbReference type="SUPFAM" id="SSF49599">
    <property type="entry name" value="TRAF domain-like"/>
    <property type="match status" value="8"/>
</dbReference>
<feature type="domain" description="TRAF-type" evidence="15">
    <location>
        <begin position="1359"/>
        <end position="1411"/>
    </location>
</feature>
<evidence type="ECO:0000256" key="12">
    <source>
        <dbReference type="PROSITE-ProRule" id="PRU10057"/>
    </source>
</evidence>
<feature type="compositionally biased region" description="Low complexity" evidence="13">
    <location>
        <begin position="496"/>
        <end position="512"/>
    </location>
</feature>
<feature type="compositionally biased region" description="Basic and acidic residues" evidence="13">
    <location>
        <begin position="513"/>
        <end position="523"/>
    </location>
</feature>
<dbReference type="Proteomes" id="UP000186817">
    <property type="component" value="Unassembled WGS sequence"/>
</dbReference>
<dbReference type="Pfam" id="PF02176">
    <property type="entry name" value="zf-TRAF"/>
    <property type="match status" value="4"/>
</dbReference>
<protein>
    <submittedName>
        <fullName evidence="17">Exoglucanase 3</fullName>
    </submittedName>
</protein>
<feature type="domain" description="TRAF-type" evidence="15">
    <location>
        <begin position="1120"/>
        <end position="1171"/>
    </location>
</feature>
<feature type="zinc finger region" description="TRAF-type" evidence="11">
    <location>
        <begin position="1480"/>
        <end position="1537"/>
    </location>
</feature>
<feature type="active site" description="Proton donor" evidence="12">
    <location>
        <position position="235"/>
    </location>
</feature>
<feature type="zinc finger region" description="TRAF-type" evidence="11">
    <location>
        <begin position="1300"/>
        <end position="1351"/>
    </location>
</feature>
<gene>
    <name evidence="17" type="primary">cel3</name>
    <name evidence="17" type="ORF">AK812_SmicGene26295</name>
</gene>
<evidence type="ECO:0000256" key="1">
    <source>
        <dbReference type="ARBA" id="ARBA00022723"/>
    </source>
</evidence>
<organism evidence="17 18">
    <name type="scientific">Symbiodinium microadriaticum</name>
    <name type="common">Dinoflagellate</name>
    <name type="synonym">Zooxanthella microadriatica</name>
    <dbReference type="NCBI Taxonomy" id="2951"/>
    <lineage>
        <taxon>Eukaryota</taxon>
        <taxon>Sar</taxon>
        <taxon>Alveolata</taxon>
        <taxon>Dinophyceae</taxon>
        <taxon>Suessiales</taxon>
        <taxon>Symbiodiniaceae</taxon>
        <taxon>Symbiodinium</taxon>
    </lineage>
</organism>
<dbReference type="GO" id="GO:0008270">
    <property type="term" value="F:zinc ion binding"/>
    <property type="evidence" value="ECO:0007669"/>
    <property type="project" value="UniProtKB-KW"/>
</dbReference>
<evidence type="ECO:0000256" key="11">
    <source>
        <dbReference type="PROSITE-ProRule" id="PRU00207"/>
    </source>
</evidence>
<dbReference type="PROSITE" id="PS51081">
    <property type="entry name" value="ZF_SIAH"/>
    <property type="match status" value="4"/>
</dbReference>
<feature type="zinc finger region" description="TRAF-type" evidence="11">
    <location>
        <begin position="1359"/>
        <end position="1411"/>
    </location>
</feature>
<feature type="active site" description="Proton donor" evidence="12">
    <location>
        <position position="668"/>
    </location>
</feature>
<keyword evidence="5 11" id="KW-0862">Zinc</keyword>
<feature type="domain" description="TRAF-type" evidence="15">
    <location>
        <begin position="1300"/>
        <end position="1351"/>
    </location>
</feature>
<feature type="transmembrane region" description="Helical" evidence="14">
    <location>
        <begin position="41"/>
        <end position="64"/>
    </location>
</feature>
<feature type="region of interest" description="Disordered" evidence="13">
    <location>
        <begin position="1"/>
        <end position="34"/>
    </location>
</feature>
<evidence type="ECO:0000256" key="4">
    <source>
        <dbReference type="ARBA" id="ARBA00022801"/>
    </source>
</evidence>
<feature type="zinc finger region" description="TRAF-type" evidence="11">
    <location>
        <begin position="1209"/>
        <end position="1261"/>
    </location>
</feature>
<keyword evidence="2" id="KW-0732">Signal</keyword>
<feature type="region of interest" description="Disordered" evidence="13">
    <location>
        <begin position="929"/>
        <end position="973"/>
    </location>
</feature>
<dbReference type="SUPFAM" id="SSF51989">
    <property type="entry name" value="Glycosyl hydrolases family 6, cellulases"/>
    <property type="match status" value="2"/>
</dbReference>
<evidence type="ECO:0000256" key="2">
    <source>
        <dbReference type="ARBA" id="ARBA00022729"/>
    </source>
</evidence>
<feature type="region of interest" description="Disordered" evidence="13">
    <location>
        <begin position="1594"/>
        <end position="1640"/>
    </location>
</feature>
<keyword evidence="3 11" id="KW-0863">Zinc-finger</keyword>
<dbReference type="InterPro" id="IPR016288">
    <property type="entry name" value="Beta_cellobiohydrolase"/>
</dbReference>
<evidence type="ECO:0000256" key="3">
    <source>
        <dbReference type="ARBA" id="ARBA00022771"/>
    </source>
</evidence>
<feature type="domain" description="SIAH-type" evidence="16">
    <location>
        <begin position="1366"/>
        <end position="1426"/>
    </location>
</feature>
<keyword evidence="1 11" id="KW-0479">Metal-binding</keyword>
<evidence type="ECO:0000259" key="15">
    <source>
        <dbReference type="PROSITE" id="PS50145"/>
    </source>
</evidence>
<keyword evidence="18" id="KW-1185">Reference proteome</keyword>
<evidence type="ECO:0000256" key="14">
    <source>
        <dbReference type="SAM" id="Phobius"/>
    </source>
</evidence>
<keyword evidence="14" id="KW-1133">Transmembrane helix</keyword>
<dbReference type="Gene3D" id="3.30.40.10">
    <property type="entry name" value="Zinc/RING finger domain, C3HC4 (zinc finger)"/>
    <property type="match status" value="10"/>
</dbReference>
<dbReference type="GO" id="GO:0004553">
    <property type="term" value="F:hydrolase activity, hydrolyzing O-glycosyl compounds"/>
    <property type="evidence" value="ECO:0007669"/>
    <property type="project" value="InterPro"/>
</dbReference>
<dbReference type="Pfam" id="PF01341">
    <property type="entry name" value="Glyco_hydro_6"/>
    <property type="match status" value="2"/>
</dbReference>
<dbReference type="PROSITE" id="PS50145">
    <property type="entry name" value="ZF_TRAF"/>
    <property type="match status" value="7"/>
</dbReference>
<dbReference type="PANTHER" id="PTHR34876:SF4">
    <property type="entry name" value="1,4-BETA-D-GLUCAN CELLOBIOHYDROLASE C-RELATED"/>
    <property type="match status" value="1"/>
</dbReference>
<evidence type="ECO:0000256" key="9">
    <source>
        <dbReference type="ARBA" id="ARBA00023295"/>
    </source>
</evidence>
<keyword evidence="14" id="KW-0472">Membrane</keyword>
<keyword evidence="8" id="KW-0119">Carbohydrate metabolism</keyword>
<proteinExistence type="predicted"/>
<evidence type="ECO:0000313" key="18">
    <source>
        <dbReference type="Proteomes" id="UP000186817"/>
    </source>
</evidence>
<name>A0A1Q9D9T2_SYMMI</name>
<feature type="domain" description="TRAF-type" evidence="15">
    <location>
        <begin position="1419"/>
        <end position="1468"/>
    </location>
</feature>
<dbReference type="InterPro" id="IPR001524">
    <property type="entry name" value="Glyco_hydro_6_CS"/>
</dbReference>
<dbReference type="PRINTS" id="PR00733">
    <property type="entry name" value="GLHYDRLASE6"/>
</dbReference>
<feature type="domain" description="TRAF-type" evidence="15">
    <location>
        <begin position="1209"/>
        <end position="1261"/>
    </location>
</feature>
<feature type="domain" description="SIAH-type" evidence="16">
    <location>
        <begin position="1156"/>
        <end position="1216"/>
    </location>
</feature>
<keyword evidence="14" id="KW-0812">Transmembrane</keyword>
<sequence length="1640" mass="181402">MATSDAFDGQWQGPEVHIDVPGSPTDPNESTPRSHHKLVRFSLVAGGMAALMSLVIAGFMGGFAELQDAAEPNPSVARRLGVQSNPFEDKVFYVNPSYQASLTSSIETAEGPIKETLEAMMDLPSAYWLDKRDKIHGTSTNSMEGILEDAASKPVPELVVFIVYDLPNRDCHAKASNGELCCSYKDDGRCDYLAVGDGSCKDGLKQYKEEYIDQIASVLREFSGRVPVVLVIEPDSLPNLSTNQHDPRCGNAATKSAYTRGVSYAVKALAEADPHAAIYLDAGHGGWLGWKDNMKDYVQMIRRLRVSDHIRGFASNVAGYQYVGEVCEEYDWCLNNAHPDDSCCQDPCGLTSEWNPSHNELQYALHLRKAMSEGIRGFEPHMIIDTGRNGVAGMRTDCANWCNIRGAGVGLAATTNTAKPSVVDAYFWLKTPGESDGCSQTLPDGSTCPRFDEDCASIDSISFRPEEPRAPEAGQWFDYQIKQLAENARLYDSDTTTEAPETTGGESTSSGPEKPDGNPFEDKVFYVNPSYQASLTSSIETAEGPIKETLEAMMDLPSAYWLDKRDKIHGTSTNSMEGILEDAASKPVPELVVFIVYDLPNRDCHAKASNGELCCSYKDDGRCDYLAVGDGSCKDGLKQYKEEYIDQIASVLREFSGRVPVVLVIEPDSLPNLSTNQHDPRCGNAATKSAYTRGVSYAVKALAEADPHAAIYLDAGHGGWLGWKDNMKDYVQMIRRLRVSDHIRGFASNVAGYQYVGEVCEEYDWCLNNAHPDDSCCQDPCGLTSEWNPSHNELQYALHLRKAMSEGIRGFEPHMIIDTGRNGVAGMRTDCANWCNIRGAGVGLAATTNTAKPSVVDAYFWLKTPGESDGCSQTLPDGSTCPRFDEDCASIDSISFRPEEPRAPEAGQWFDYQIKQLAANAIPSTSTPVKSIFNRTPSPRLVRSPARSPTLSLTPRRRGAARPQRSLSPRAEPYVAPPSLEVRLVRQARELVIQVLRHNGQFPDEPWTSELRSAAGQLGVSPGSEASVLGLARRNRDGRCVNCPHAEHGCQMQGSLAYMEAHGLECEYRPVPCTFQGRGCPEQVLAYELAEHVEECGFRPVPCRHQGCAAEPSARDEELHAEECQYRPVPCPHAGRGCLDMVRAYRVTSHSSSCGFRPVPCKYADRGCSHQPSKNQEREHALSCPCRPKRCPHAKRGCFLLLYIQEVDSHAANCDFRPVACPFESEGCEASINAADLADHAEHCEFRPVPCAFKALGCKLQPMCKDAAKHAMNCKFRPVSCKYRQRGCKEQLCFYNSFRHAGACIYRPAACQWAERGCDRQLNAGDVPGHALGCGFRPVDCRFRSAGCKTQPNADLLSAHLAECSYRPVPCPNAQFGCEESVQARHLNNHLEECRFRPMDCPHQARGCSYRHLSGQMKAHTDQCSFRPMPCFHASRGCREEPCARDRVRHGNRCGFRPVPCIHQDRGCMEHRSQRDVLQHLAECQYRPVPCPHSAQGCEEEPSFQDVKKHAAECKFRLISCRWKEKGCELQVPFRQMADHLATCDFRIVPCRYVARGCKAQVCAKDRLHHVRTCNFRPTKEELARMSVEAFQSIQNKQPSKEAESSQASGKRTVAELASSWRKKKDAAKMQASGEALAVQ</sequence>
<dbReference type="InterPro" id="IPR013010">
    <property type="entry name" value="Znf_SIAH"/>
</dbReference>
<feature type="domain" description="SIAH-type" evidence="16">
    <location>
        <begin position="1456"/>
        <end position="1516"/>
    </location>
</feature>
<evidence type="ECO:0000256" key="8">
    <source>
        <dbReference type="ARBA" id="ARBA00023277"/>
    </source>
</evidence>
<dbReference type="GO" id="GO:0030245">
    <property type="term" value="P:cellulose catabolic process"/>
    <property type="evidence" value="ECO:0007669"/>
    <property type="project" value="UniProtKB-KW"/>
</dbReference>
<feature type="domain" description="TRAF-type" evidence="15">
    <location>
        <begin position="1061"/>
        <end position="1111"/>
    </location>
</feature>
<evidence type="ECO:0000256" key="5">
    <source>
        <dbReference type="ARBA" id="ARBA00022833"/>
    </source>
</evidence>
<dbReference type="PROSITE" id="PS00656">
    <property type="entry name" value="GLYCOSYL_HYDROL_F6_2"/>
    <property type="match status" value="2"/>
</dbReference>
<dbReference type="InterPro" id="IPR036434">
    <property type="entry name" value="Beta_cellobiohydrolase_sf"/>
</dbReference>
<keyword evidence="7" id="KW-1015">Disulfide bond</keyword>
<keyword evidence="10" id="KW-0624">Polysaccharide degradation</keyword>
<evidence type="ECO:0000256" key="10">
    <source>
        <dbReference type="ARBA" id="ARBA00023326"/>
    </source>
</evidence>
<dbReference type="OrthoDB" id="64893at2759"/>
<evidence type="ECO:0000256" key="13">
    <source>
        <dbReference type="SAM" id="MobiDB-lite"/>
    </source>
</evidence>